<dbReference type="STRING" id="36870.gene:10369039"/>
<gene>
    <name evidence="8" type="primary">yccA</name>
</gene>
<dbReference type="OrthoDB" id="9813298at2"/>
<dbReference type="InterPro" id="IPR006214">
    <property type="entry name" value="Bax_inhibitor_1-related"/>
</dbReference>
<evidence type="ECO:0000256" key="6">
    <source>
        <dbReference type="ARBA" id="ARBA00023136"/>
    </source>
</evidence>
<dbReference type="Pfam" id="PF01027">
    <property type="entry name" value="Bax1-I"/>
    <property type="match status" value="1"/>
</dbReference>
<feature type="transmembrane region" description="Helical" evidence="7">
    <location>
        <begin position="132"/>
        <end position="154"/>
    </location>
</feature>
<dbReference type="PANTHER" id="PTHR23291">
    <property type="entry name" value="BAX INHIBITOR-RELATED"/>
    <property type="match status" value="1"/>
</dbReference>
<comment type="subcellular location">
    <subcellularLocation>
        <location evidence="1">Cell membrane</location>
        <topology evidence="1">Multi-pass membrane protein</topology>
    </subcellularLocation>
</comment>
<evidence type="ECO:0000256" key="3">
    <source>
        <dbReference type="ARBA" id="ARBA00022475"/>
    </source>
</evidence>
<feature type="transmembrane region" description="Helical" evidence="7">
    <location>
        <begin position="160"/>
        <end position="178"/>
    </location>
</feature>
<name>Q8D225_WIGBR</name>
<feature type="transmembrane region" description="Helical" evidence="7">
    <location>
        <begin position="190"/>
        <end position="213"/>
    </location>
</feature>
<proteinExistence type="inferred from homology"/>
<feature type="transmembrane region" description="Helical" evidence="7">
    <location>
        <begin position="106"/>
        <end position="125"/>
    </location>
</feature>
<evidence type="ECO:0000313" key="9">
    <source>
        <dbReference type="Proteomes" id="UP000000562"/>
    </source>
</evidence>
<evidence type="ECO:0000256" key="1">
    <source>
        <dbReference type="ARBA" id="ARBA00004651"/>
    </source>
</evidence>
<dbReference type="Proteomes" id="UP000000562">
    <property type="component" value="Chromosome"/>
</dbReference>
<dbReference type="CDD" id="cd10433">
    <property type="entry name" value="YccA_like"/>
    <property type="match status" value="1"/>
</dbReference>
<feature type="transmembrane region" description="Helical" evidence="7">
    <location>
        <begin position="20"/>
        <end position="41"/>
    </location>
</feature>
<dbReference type="eggNOG" id="COG0670">
    <property type="taxonomic scope" value="Bacteria"/>
</dbReference>
<keyword evidence="4 7" id="KW-0812">Transmembrane</keyword>
<comment type="similarity">
    <text evidence="2 7">Belongs to the BI1 family.</text>
</comment>
<evidence type="ECO:0000256" key="2">
    <source>
        <dbReference type="ARBA" id="ARBA00010350"/>
    </source>
</evidence>
<organism evidence="8 9">
    <name type="scientific">Wigglesworthia glossinidia brevipalpis</name>
    <dbReference type="NCBI Taxonomy" id="36870"/>
    <lineage>
        <taxon>Bacteria</taxon>
        <taxon>Pseudomonadati</taxon>
        <taxon>Pseudomonadota</taxon>
        <taxon>Gammaproteobacteria</taxon>
        <taxon>Enterobacterales</taxon>
        <taxon>Erwiniaceae</taxon>
        <taxon>Wigglesworthia</taxon>
    </lineage>
</organism>
<feature type="transmembrane region" description="Helical" evidence="7">
    <location>
        <begin position="47"/>
        <end position="66"/>
    </location>
</feature>
<protein>
    <submittedName>
        <fullName evidence="8">YccA protein</fullName>
    </submittedName>
</protein>
<evidence type="ECO:0000313" key="8">
    <source>
        <dbReference type="EMBL" id="BAC24676.1"/>
    </source>
</evidence>
<evidence type="ECO:0000256" key="5">
    <source>
        <dbReference type="ARBA" id="ARBA00022989"/>
    </source>
</evidence>
<dbReference type="EMBL" id="BA000021">
    <property type="protein sequence ID" value="BAC24676.1"/>
    <property type="molecule type" value="Genomic_DNA"/>
</dbReference>
<reference evidence="8 9" key="1">
    <citation type="journal article" date="2002" name="Nat. Genet.">
        <title>Genome sequence of the endocellular obligate symbiont of tsetse flies, Wigglesworthia glossinidia.</title>
        <authorList>
            <person name="Akman L."/>
            <person name="Yamashita A."/>
            <person name="Watanabe H."/>
            <person name="Oshima K."/>
            <person name="Shiba T."/>
            <person name="Hattori M."/>
            <person name="Aksoy S."/>
        </authorList>
    </citation>
    <scope>NUCLEOTIDE SEQUENCE [LARGE SCALE GENOMIC DNA]</scope>
</reference>
<dbReference type="GO" id="GO:0005886">
    <property type="term" value="C:plasma membrane"/>
    <property type="evidence" value="ECO:0007669"/>
    <property type="project" value="UniProtKB-SubCell"/>
</dbReference>
<evidence type="ECO:0000256" key="4">
    <source>
        <dbReference type="ARBA" id="ARBA00022692"/>
    </source>
</evidence>
<dbReference type="AlphaFoldDB" id="Q8D225"/>
<keyword evidence="6 7" id="KW-0472">Membrane</keyword>
<dbReference type="KEGG" id="wbr:yccA"/>
<keyword evidence="5 7" id="KW-1133">Transmembrane helix</keyword>
<accession>Q8D225</accession>
<dbReference type="PANTHER" id="PTHR23291:SF115">
    <property type="entry name" value="MODULATOR OF FTSH PROTEASE YCCA"/>
    <property type="match status" value="1"/>
</dbReference>
<keyword evidence="9" id="KW-1185">Reference proteome</keyword>
<keyword evidence="3" id="KW-1003">Cell membrane</keyword>
<dbReference type="HOGENOM" id="CLU_058671_2_1_6"/>
<sequence length="219" mass="24060">MNRIIEISSKSRSNLSTNKVLRNTYLLLSMTVAFSAIVATISSIFNFTYLGAIPTLIGFYGLLFLVHRLSNKKSGIIAIFLLTGFMGYTISPLINMSINYNSGNSIILSLIGTTVIFFSCALFTLKSKRDLSFLSSILISGSIALFICMIGNIFLNIPSLSLAISIMFMIFSSVAIIWEINNIIRGGEQNYIRATVSLYVSIYNIFASFLGIFGGSKNN</sequence>
<evidence type="ECO:0000256" key="7">
    <source>
        <dbReference type="RuleBase" id="RU004379"/>
    </source>
</evidence>
<feature type="transmembrane region" description="Helical" evidence="7">
    <location>
        <begin position="75"/>
        <end position="94"/>
    </location>
</feature>